<protein>
    <submittedName>
        <fullName evidence="2">Uncharacterized protein</fullName>
    </submittedName>
</protein>
<feature type="transmembrane region" description="Helical" evidence="1">
    <location>
        <begin position="6"/>
        <end position="28"/>
    </location>
</feature>
<dbReference type="Proteomes" id="UP001155587">
    <property type="component" value="Unassembled WGS sequence"/>
</dbReference>
<evidence type="ECO:0000313" key="2">
    <source>
        <dbReference type="EMBL" id="MCW8345640.1"/>
    </source>
</evidence>
<keyword evidence="1" id="KW-0472">Membrane</keyword>
<evidence type="ECO:0000313" key="3">
    <source>
        <dbReference type="Proteomes" id="UP001155587"/>
    </source>
</evidence>
<keyword evidence="3" id="KW-1185">Reference proteome</keyword>
<dbReference type="EMBL" id="JAKRRY010000005">
    <property type="protein sequence ID" value="MCW8345640.1"/>
    <property type="molecule type" value="Genomic_DNA"/>
</dbReference>
<name>A0A9X3CLS6_9VIBR</name>
<keyword evidence="1" id="KW-0812">Transmembrane</keyword>
<comment type="caution">
    <text evidence="2">The sequence shown here is derived from an EMBL/GenBank/DDBJ whole genome shotgun (WGS) entry which is preliminary data.</text>
</comment>
<sequence length="50" mass="5774">MNINEFLIVAFFFTGLGIAICLLAPIGFRLMKALYLFAFKHPKHLKKTKF</sequence>
<accession>A0A9X3CLS6</accession>
<organism evidence="2 3">
    <name type="scientific">Vibrio qingdaonensis</name>
    <dbReference type="NCBI Taxonomy" id="2829491"/>
    <lineage>
        <taxon>Bacteria</taxon>
        <taxon>Pseudomonadati</taxon>
        <taxon>Pseudomonadota</taxon>
        <taxon>Gammaproteobacteria</taxon>
        <taxon>Vibrionales</taxon>
        <taxon>Vibrionaceae</taxon>
        <taxon>Vibrio</taxon>
    </lineage>
</organism>
<keyword evidence="1" id="KW-1133">Transmembrane helix</keyword>
<evidence type="ECO:0000256" key="1">
    <source>
        <dbReference type="SAM" id="Phobius"/>
    </source>
</evidence>
<dbReference type="AlphaFoldDB" id="A0A9X3CLS6"/>
<dbReference type="RefSeq" id="WP_265674047.1">
    <property type="nucleotide sequence ID" value="NZ_JAKRRY010000005.1"/>
</dbReference>
<gene>
    <name evidence="2" type="ORF">MD535_06405</name>
</gene>
<proteinExistence type="predicted"/>
<reference evidence="2" key="1">
    <citation type="submission" date="2022-02" db="EMBL/GenBank/DDBJ databases">
        <title>Vibrio sp. nov, a new bacterium isolated from seawater.</title>
        <authorList>
            <person name="Yuan Y."/>
        </authorList>
    </citation>
    <scope>NUCLEOTIDE SEQUENCE</scope>
    <source>
        <strain evidence="2">ZSDZ65</strain>
    </source>
</reference>